<keyword evidence="3 8" id="KW-0808">Transferase</keyword>
<comment type="caution">
    <text evidence="10">The sequence shown here is derived from an EMBL/GenBank/DDBJ whole genome shotgun (WGS) entry which is preliminary data.</text>
</comment>
<evidence type="ECO:0000256" key="4">
    <source>
        <dbReference type="ARBA" id="ARBA00022695"/>
    </source>
</evidence>
<dbReference type="InterPro" id="IPR003029">
    <property type="entry name" value="S1_domain"/>
</dbReference>
<dbReference type="InterPro" id="IPR015848">
    <property type="entry name" value="PNPase_PH_RNA-bd_bac/org-type"/>
</dbReference>
<evidence type="ECO:0000259" key="9">
    <source>
        <dbReference type="PROSITE" id="PS50126"/>
    </source>
</evidence>
<dbReference type="PIRSF" id="PIRSF005499">
    <property type="entry name" value="PNPase"/>
    <property type="match status" value="1"/>
</dbReference>
<dbReference type="FunFam" id="3.30.230.70:FF:000001">
    <property type="entry name" value="Polyribonucleotide nucleotidyltransferase"/>
    <property type="match status" value="1"/>
</dbReference>
<comment type="function">
    <text evidence="8">Involved in mRNA degradation. Catalyzes the phosphorolysis of single-stranded polyribonucleotides processively in the 3'- to 5'-direction.</text>
</comment>
<dbReference type="SMART" id="SM00322">
    <property type="entry name" value="KH"/>
    <property type="match status" value="1"/>
</dbReference>
<feature type="binding site" evidence="8">
    <location>
        <position position="490"/>
    </location>
    <ligand>
        <name>Mg(2+)</name>
        <dbReference type="ChEBI" id="CHEBI:18420"/>
    </ligand>
</feature>
<dbReference type="Gene3D" id="3.30.1370.10">
    <property type="entry name" value="K Homology domain, type 1"/>
    <property type="match status" value="1"/>
</dbReference>
<evidence type="ECO:0000256" key="3">
    <source>
        <dbReference type="ARBA" id="ARBA00022679"/>
    </source>
</evidence>
<comment type="cofactor">
    <cofactor evidence="8">
        <name>Mg(2+)</name>
        <dbReference type="ChEBI" id="CHEBI:18420"/>
    </cofactor>
</comment>
<comment type="catalytic activity">
    <reaction evidence="8">
        <text>RNA(n+1) + phosphate = RNA(n) + a ribonucleoside 5'-diphosphate</text>
        <dbReference type="Rhea" id="RHEA:22096"/>
        <dbReference type="Rhea" id="RHEA-COMP:14527"/>
        <dbReference type="Rhea" id="RHEA-COMP:17342"/>
        <dbReference type="ChEBI" id="CHEBI:43474"/>
        <dbReference type="ChEBI" id="CHEBI:57930"/>
        <dbReference type="ChEBI" id="CHEBI:140395"/>
        <dbReference type="EC" id="2.7.7.8"/>
    </reaction>
</comment>
<dbReference type="PATRIC" id="fig|935700.4.peg.2836"/>
<dbReference type="GO" id="GO:0003723">
    <property type="term" value="F:RNA binding"/>
    <property type="evidence" value="ECO:0007669"/>
    <property type="project" value="UniProtKB-UniRule"/>
</dbReference>
<gene>
    <name evidence="8 10" type="primary">pnp</name>
    <name evidence="10" type="ORF">jaqu_27410</name>
</gene>
<dbReference type="GO" id="GO:0006396">
    <property type="term" value="P:RNA processing"/>
    <property type="evidence" value="ECO:0007669"/>
    <property type="project" value="InterPro"/>
</dbReference>
<dbReference type="SUPFAM" id="SSF55666">
    <property type="entry name" value="Ribonuclease PH domain 2-like"/>
    <property type="match status" value="2"/>
</dbReference>
<dbReference type="EMBL" id="JYFE01000049">
    <property type="protein sequence ID" value="KIT15493.1"/>
    <property type="molecule type" value="Genomic_DNA"/>
</dbReference>
<dbReference type="NCBIfam" id="NF008805">
    <property type="entry name" value="PRK11824.1"/>
    <property type="match status" value="1"/>
</dbReference>
<dbReference type="PROSITE" id="PS50126">
    <property type="entry name" value="S1"/>
    <property type="match status" value="1"/>
</dbReference>
<dbReference type="RefSeq" id="WP_043919537.1">
    <property type="nucleotide sequence ID" value="NZ_FZPF01000012.1"/>
</dbReference>
<evidence type="ECO:0000256" key="6">
    <source>
        <dbReference type="ARBA" id="ARBA00022842"/>
    </source>
</evidence>
<dbReference type="FunFam" id="3.30.230.70:FF:000002">
    <property type="entry name" value="Polyribonucleotide nucleotidyltransferase"/>
    <property type="match status" value="1"/>
</dbReference>
<dbReference type="Pfam" id="PF01138">
    <property type="entry name" value="RNase_PH"/>
    <property type="match status" value="2"/>
</dbReference>
<evidence type="ECO:0000256" key="2">
    <source>
        <dbReference type="ARBA" id="ARBA00022490"/>
    </source>
</evidence>
<dbReference type="NCBIfam" id="TIGR03591">
    <property type="entry name" value="polynuc_phos"/>
    <property type="match status" value="1"/>
</dbReference>
<dbReference type="InterPro" id="IPR036612">
    <property type="entry name" value="KH_dom_type_1_sf"/>
</dbReference>
<keyword evidence="7 8" id="KW-0694">RNA-binding</keyword>
<dbReference type="InterPro" id="IPR004087">
    <property type="entry name" value="KH_dom"/>
</dbReference>
<dbReference type="CDD" id="cd11363">
    <property type="entry name" value="RNase_PH_PNPase_1"/>
    <property type="match status" value="1"/>
</dbReference>
<dbReference type="CDD" id="cd11364">
    <property type="entry name" value="RNase_PH_PNPase_2"/>
    <property type="match status" value="1"/>
</dbReference>
<reference evidence="10 11" key="1">
    <citation type="submission" date="2015-02" db="EMBL/GenBank/DDBJ databases">
        <title>Genome Sequence of Jannaschia aquimarina DSM28248, a member of the Roseobacter clade.</title>
        <authorList>
            <person name="Voget S."/>
            <person name="Daniel R."/>
        </authorList>
    </citation>
    <scope>NUCLEOTIDE SEQUENCE [LARGE SCALE GENOMIC DNA]</scope>
    <source>
        <strain evidence="10 11">GSW-M26</strain>
    </source>
</reference>
<dbReference type="FunFam" id="3.30.1370.10:FF:000001">
    <property type="entry name" value="Polyribonucleotide nucleotidyltransferase"/>
    <property type="match status" value="1"/>
</dbReference>
<dbReference type="OrthoDB" id="9804305at2"/>
<feature type="binding site" evidence="8">
    <location>
        <position position="496"/>
    </location>
    <ligand>
        <name>Mg(2+)</name>
        <dbReference type="ChEBI" id="CHEBI:18420"/>
    </ligand>
</feature>
<comment type="subcellular location">
    <subcellularLocation>
        <location evidence="8">Cytoplasm</location>
    </subcellularLocation>
</comment>
<keyword evidence="5 8" id="KW-0479">Metal-binding</keyword>
<dbReference type="EC" id="2.7.7.8" evidence="8"/>
<dbReference type="SUPFAM" id="SSF54791">
    <property type="entry name" value="Eukaryotic type KH-domain (KH-domain type I)"/>
    <property type="match status" value="1"/>
</dbReference>
<dbReference type="Pfam" id="PF00575">
    <property type="entry name" value="S1"/>
    <property type="match status" value="1"/>
</dbReference>
<dbReference type="Proteomes" id="UP000032232">
    <property type="component" value="Unassembled WGS sequence"/>
</dbReference>
<keyword evidence="4 8" id="KW-0548">Nucleotidyltransferase</keyword>
<evidence type="ECO:0000313" key="11">
    <source>
        <dbReference type="Proteomes" id="UP000032232"/>
    </source>
</evidence>
<dbReference type="GO" id="GO:0006402">
    <property type="term" value="P:mRNA catabolic process"/>
    <property type="evidence" value="ECO:0007669"/>
    <property type="project" value="UniProtKB-UniRule"/>
</dbReference>
<dbReference type="FunFam" id="2.40.50.140:FF:000107">
    <property type="entry name" value="Polyribonucleotide nucleotidyltransferase"/>
    <property type="match status" value="1"/>
</dbReference>
<organism evidence="10 11">
    <name type="scientific">Jannaschia aquimarina</name>
    <dbReference type="NCBI Taxonomy" id="935700"/>
    <lineage>
        <taxon>Bacteria</taxon>
        <taxon>Pseudomonadati</taxon>
        <taxon>Pseudomonadota</taxon>
        <taxon>Alphaproteobacteria</taxon>
        <taxon>Rhodobacterales</taxon>
        <taxon>Roseobacteraceae</taxon>
        <taxon>Jannaschia</taxon>
    </lineage>
</organism>
<dbReference type="CDD" id="cd04472">
    <property type="entry name" value="S1_PNPase"/>
    <property type="match status" value="1"/>
</dbReference>
<dbReference type="GO" id="GO:0000287">
    <property type="term" value="F:magnesium ion binding"/>
    <property type="evidence" value="ECO:0007669"/>
    <property type="project" value="UniProtKB-UniRule"/>
</dbReference>
<dbReference type="HAMAP" id="MF_01595">
    <property type="entry name" value="PNPase"/>
    <property type="match status" value="1"/>
</dbReference>
<dbReference type="Pfam" id="PF03726">
    <property type="entry name" value="PNPase"/>
    <property type="match status" value="1"/>
</dbReference>
<feature type="domain" description="S1 motif" evidence="9">
    <location>
        <begin position="625"/>
        <end position="693"/>
    </location>
</feature>
<dbReference type="InterPro" id="IPR027408">
    <property type="entry name" value="PNPase/RNase_PH_dom_sf"/>
</dbReference>
<keyword evidence="2 8" id="KW-0963">Cytoplasm</keyword>
<dbReference type="InterPro" id="IPR001247">
    <property type="entry name" value="ExoRNase_PH_dom1"/>
</dbReference>
<dbReference type="STRING" id="935700.jaqu_27410"/>
<dbReference type="InterPro" id="IPR004088">
    <property type="entry name" value="KH_dom_type_1"/>
</dbReference>
<dbReference type="AlphaFoldDB" id="A0A0D1D665"/>
<dbReference type="InterPro" id="IPR036345">
    <property type="entry name" value="ExoRNase_PH_dom2_sf"/>
</dbReference>
<dbReference type="SUPFAM" id="SSF54211">
    <property type="entry name" value="Ribosomal protein S5 domain 2-like"/>
    <property type="match status" value="2"/>
</dbReference>
<evidence type="ECO:0000256" key="7">
    <source>
        <dbReference type="ARBA" id="ARBA00022884"/>
    </source>
</evidence>
<dbReference type="Gene3D" id="3.30.230.70">
    <property type="entry name" value="GHMP Kinase, N-terminal domain"/>
    <property type="match status" value="2"/>
</dbReference>
<keyword evidence="11" id="KW-1185">Reference proteome</keyword>
<evidence type="ECO:0000256" key="5">
    <source>
        <dbReference type="ARBA" id="ARBA00022723"/>
    </source>
</evidence>
<dbReference type="SMART" id="SM00316">
    <property type="entry name" value="S1"/>
    <property type="match status" value="1"/>
</dbReference>
<sequence length="710" mass="76899">MFNIVKKEMEWGHDTLTLETGKIARQADGCVIATYGETSVMAAVTYAKAPKPGQDFFPLTVHYNEKYYAAGKVPGGFFKREARPTEKETLTSRLIDRPIRPLFVDGFKNEVLVICTVLSHDLENDPDIVAMIAASAALTISGAPFMGPIAGARVGFVDGEYVLNPAVDDMQGLKNDPEQRLDLVVAGTKDAVMMVESEAYELSETEMLGAVKFGHEQMQPVIDLIVSLAEEAAKEPFDFQAPDYSDLFAAVKSAGEQKMRDAYAITDKQERTSAVAAAKEAIKESLSEEQLEDPNLGTALKKLESQVLRGDVVKNGKRIDGRALDEVRDIVCETGLLPRTHGSALFTRGETQGLVVTTLGTGDDEQIIDALHGNFRSNFLLHYNFPPYSVGEVGRFGPPGRREIGHGKLAWRALQAVLPAATDFPYTIRLVSEITESNGSSSMASVCGGSLSMMDAGVPLKAPVAGVAMGLVLEDDGSYAVLTDILGDEDHLGDMDFKVAGTEAGITSLQMDIKVAGITPEIMEKALAQAKQGRLHILGEMSKTLSEAGGFSEHAPRIETMQIPTDKIREVIGSGGKVIREIVETSGAKVDINDDGIIKIASANGEAIQKAYDMIHSIVAEPEEGKVYKGKVVKIVDFGAFVNFFGKRDGLVHVSQIENRRLNHPSDVLKEGQEVYVKLLGFDDRGKVRLAMKMVDQETGEEKAKEEAAD</sequence>
<dbReference type="InterPro" id="IPR036456">
    <property type="entry name" value="PNPase_PH_RNA-bd_sf"/>
</dbReference>
<dbReference type="InterPro" id="IPR012340">
    <property type="entry name" value="NA-bd_OB-fold"/>
</dbReference>
<dbReference type="InterPro" id="IPR020568">
    <property type="entry name" value="Ribosomal_Su5_D2-typ_SF"/>
</dbReference>
<evidence type="ECO:0000313" key="10">
    <source>
        <dbReference type="EMBL" id="KIT15493.1"/>
    </source>
</evidence>
<name>A0A0D1D665_9RHOB</name>
<evidence type="ECO:0000256" key="8">
    <source>
        <dbReference type="HAMAP-Rule" id="MF_01595"/>
    </source>
</evidence>
<dbReference type="InterPro" id="IPR015847">
    <property type="entry name" value="ExoRNase_PH_dom2"/>
</dbReference>
<protein>
    <recommendedName>
        <fullName evidence="8">Polyribonucleotide nucleotidyltransferase</fullName>
        <ecNumber evidence="8">2.7.7.8</ecNumber>
    </recommendedName>
    <alternativeName>
        <fullName evidence="8">Polynucleotide phosphorylase</fullName>
        <shortName evidence="8">PNPase</shortName>
    </alternativeName>
</protein>
<dbReference type="CDD" id="cd02393">
    <property type="entry name" value="KH-I_PNPase"/>
    <property type="match status" value="1"/>
</dbReference>
<dbReference type="GO" id="GO:0000175">
    <property type="term" value="F:3'-5'-RNA exonuclease activity"/>
    <property type="evidence" value="ECO:0007669"/>
    <property type="project" value="TreeGrafter"/>
</dbReference>
<dbReference type="PANTHER" id="PTHR11252">
    <property type="entry name" value="POLYRIBONUCLEOTIDE NUCLEOTIDYLTRANSFERASE"/>
    <property type="match status" value="1"/>
</dbReference>
<dbReference type="SUPFAM" id="SSF50249">
    <property type="entry name" value="Nucleic acid-binding proteins"/>
    <property type="match status" value="1"/>
</dbReference>
<dbReference type="PROSITE" id="PS50084">
    <property type="entry name" value="KH_TYPE_1"/>
    <property type="match status" value="1"/>
</dbReference>
<comment type="similarity">
    <text evidence="1 8">Belongs to the polyribonucleotide nucleotidyltransferase family.</text>
</comment>
<dbReference type="SUPFAM" id="SSF46915">
    <property type="entry name" value="Polynucleotide phosphorylase/guanosine pentaphosphate synthase (PNPase/GPSI), domain 3"/>
    <property type="match status" value="1"/>
</dbReference>
<dbReference type="GO" id="GO:0005829">
    <property type="term" value="C:cytosol"/>
    <property type="evidence" value="ECO:0007669"/>
    <property type="project" value="TreeGrafter"/>
</dbReference>
<dbReference type="Pfam" id="PF00013">
    <property type="entry name" value="KH_1"/>
    <property type="match status" value="1"/>
</dbReference>
<accession>A0A0D1D665</accession>
<keyword evidence="6 8" id="KW-0460">Magnesium</keyword>
<proteinExistence type="inferred from homology"/>
<dbReference type="Pfam" id="PF03725">
    <property type="entry name" value="RNase_PH_C"/>
    <property type="match status" value="2"/>
</dbReference>
<dbReference type="InterPro" id="IPR012162">
    <property type="entry name" value="PNPase"/>
</dbReference>
<dbReference type="PANTHER" id="PTHR11252:SF0">
    <property type="entry name" value="POLYRIBONUCLEOTIDE NUCLEOTIDYLTRANSFERASE 1, MITOCHONDRIAL"/>
    <property type="match status" value="1"/>
</dbReference>
<dbReference type="GO" id="GO:0004654">
    <property type="term" value="F:polyribonucleotide nucleotidyltransferase activity"/>
    <property type="evidence" value="ECO:0007669"/>
    <property type="project" value="UniProtKB-UniRule"/>
</dbReference>
<evidence type="ECO:0000256" key="1">
    <source>
        <dbReference type="ARBA" id="ARBA00007404"/>
    </source>
</evidence>
<dbReference type="Gene3D" id="2.40.50.140">
    <property type="entry name" value="Nucleic acid-binding proteins"/>
    <property type="match status" value="1"/>
</dbReference>